<dbReference type="EMBL" id="SMMG02000003">
    <property type="protein sequence ID" value="KAA3479786.1"/>
    <property type="molecule type" value="Genomic_DNA"/>
</dbReference>
<sequence>MRATIWRASLDQERKLAYSSDPQFSIGVRKVEEDLHVVQADVHQIYGQLDQVLKLLQNNLASSIPSNIEPNPKREG</sequence>
<evidence type="ECO:0000313" key="2">
    <source>
        <dbReference type="Proteomes" id="UP000325315"/>
    </source>
</evidence>
<comment type="caution">
    <text evidence="1">The sequence shown here is derived from an EMBL/GenBank/DDBJ whole genome shotgun (WGS) entry which is preliminary data.</text>
</comment>
<organism evidence="1 2">
    <name type="scientific">Gossypium australe</name>
    <dbReference type="NCBI Taxonomy" id="47621"/>
    <lineage>
        <taxon>Eukaryota</taxon>
        <taxon>Viridiplantae</taxon>
        <taxon>Streptophyta</taxon>
        <taxon>Embryophyta</taxon>
        <taxon>Tracheophyta</taxon>
        <taxon>Spermatophyta</taxon>
        <taxon>Magnoliopsida</taxon>
        <taxon>eudicotyledons</taxon>
        <taxon>Gunneridae</taxon>
        <taxon>Pentapetalae</taxon>
        <taxon>rosids</taxon>
        <taxon>malvids</taxon>
        <taxon>Malvales</taxon>
        <taxon>Malvaceae</taxon>
        <taxon>Malvoideae</taxon>
        <taxon>Gossypium</taxon>
    </lineage>
</organism>
<protein>
    <submittedName>
        <fullName evidence="1">DNA damage-inducible protein 1-like</fullName>
    </submittedName>
</protein>
<dbReference type="Proteomes" id="UP000325315">
    <property type="component" value="Unassembled WGS sequence"/>
</dbReference>
<accession>A0A5B6WER9</accession>
<keyword evidence="2" id="KW-1185">Reference proteome</keyword>
<proteinExistence type="predicted"/>
<reference evidence="1" key="1">
    <citation type="submission" date="2019-08" db="EMBL/GenBank/DDBJ databases">
        <authorList>
            <person name="Liu F."/>
        </authorList>
    </citation>
    <scope>NUCLEOTIDE SEQUENCE [LARGE SCALE GENOMIC DNA]</scope>
    <source>
        <strain evidence="1">PA1801</strain>
        <tissue evidence="1">Leaf</tissue>
    </source>
</reference>
<dbReference type="OrthoDB" id="1937287at2759"/>
<evidence type="ECO:0000313" key="1">
    <source>
        <dbReference type="EMBL" id="KAA3479786.1"/>
    </source>
</evidence>
<name>A0A5B6WER9_9ROSI</name>
<dbReference type="AlphaFoldDB" id="A0A5B6WER9"/>
<gene>
    <name evidence="1" type="ORF">EPI10_020271</name>
</gene>